<evidence type="ECO:0000313" key="1">
    <source>
        <dbReference type="EMBL" id="MBW0531995.1"/>
    </source>
</evidence>
<comment type="caution">
    <text evidence="1">The sequence shown here is derived from an EMBL/GenBank/DDBJ whole genome shotgun (WGS) entry which is preliminary data.</text>
</comment>
<sequence>MRTTTYTPGTPQCFNCLKTRHQAFQCKENPICKRFGGTHQPQDCKDLSYTPSIKRCVQCLNQDKSNNQPIDLYNKKFRHSALSQKFPIGQTEIQNLTPLARINGK</sequence>
<name>A0A9Q3F783_9BASI</name>
<dbReference type="OrthoDB" id="2506424at2759"/>
<keyword evidence="2" id="KW-1185">Reference proteome</keyword>
<gene>
    <name evidence="1" type="ORF">O181_071710</name>
</gene>
<dbReference type="Proteomes" id="UP000765509">
    <property type="component" value="Unassembled WGS sequence"/>
</dbReference>
<dbReference type="EMBL" id="AVOT02037317">
    <property type="protein sequence ID" value="MBW0531995.1"/>
    <property type="molecule type" value="Genomic_DNA"/>
</dbReference>
<accession>A0A9Q3F783</accession>
<reference evidence="1" key="1">
    <citation type="submission" date="2021-03" db="EMBL/GenBank/DDBJ databases">
        <title>Draft genome sequence of rust myrtle Austropuccinia psidii MF-1, a brazilian biotype.</title>
        <authorList>
            <person name="Quecine M.C."/>
            <person name="Pachon D.M.R."/>
            <person name="Bonatelli M.L."/>
            <person name="Correr F.H."/>
            <person name="Franceschini L.M."/>
            <person name="Leite T.F."/>
            <person name="Margarido G.R.A."/>
            <person name="Almeida C.A."/>
            <person name="Ferrarezi J.A."/>
            <person name="Labate C.A."/>
        </authorList>
    </citation>
    <scope>NUCLEOTIDE SEQUENCE</scope>
    <source>
        <strain evidence="1">MF-1</strain>
    </source>
</reference>
<organism evidence="1 2">
    <name type="scientific">Austropuccinia psidii MF-1</name>
    <dbReference type="NCBI Taxonomy" id="1389203"/>
    <lineage>
        <taxon>Eukaryota</taxon>
        <taxon>Fungi</taxon>
        <taxon>Dikarya</taxon>
        <taxon>Basidiomycota</taxon>
        <taxon>Pucciniomycotina</taxon>
        <taxon>Pucciniomycetes</taxon>
        <taxon>Pucciniales</taxon>
        <taxon>Sphaerophragmiaceae</taxon>
        <taxon>Austropuccinia</taxon>
    </lineage>
</organism>
<protein>
    <submittedName>
        <fullName evidence="1">Uncharacterized protein</fullName>
    </submittedName>
</protein>
<dbReference type="AlphaFoldDB" id="A0A9Q3F783"/>
<proteinExistence type="predicted"/>
<evidence type="ECO:0000313" key="2">
    <source>
        <dbReference type="Proteomes" id="UP000765509"/>
    </source>
</evidence>